<protein>
    <submittedName>
        <fullName evidence="1">Uncharacterized protein</fullName>
    </submittedName>
</protein>
<proteinExistence type="predicted"/>
<sequence>MPSRKFIPRVQKLRAIKRIVDAVSSNGWFEDQECNRAWLRDHLSTLYDRGLVLYDELMGCGVAAARHRFSKLGGDVRESDGVSGPKNVAQ</sequence>
<name>A0A2T5AM21_MYCDI</name>
<evidence type="ECO:0000313" key="1">
    <source>
        <dbReference type="EMBL" id="PTM87777.1"/>
    </source>
</evidence>
<organism evidence="1 2">
    <name type="scientific">Mycoplana dimorpha</name>
    <dbReference type="NCBI Taxonomy" id="28320"/>
    <lineage>
        <taxon>Bacteria</taxon>
        <taxon>Pseudomonadati</taxon>
        <taxon>Pseudomonadota</taxon>
        <taxon>Alphaproteobacteria</taxon>
        <taxon>Hyphomicrobiales</taxon>
        <taxon>Rhizobiaceae</taxon>
        <taxon>Mycoplana</taxon>
    </lineage>
</organism>
<dbReference type="Proteomes" id="UP000241247">
    <property type="component" value="Unassembled WGS sequence"/>
</dbReference>
<dbReference type="RefSeq" id="WP_146165123.1">
    <property type="nucleotide sequence ID" value="NZ_JBHEEX010000019.1"/>
</dbReference>
<evidence type="ECO:0000313" key="2">
    <source>
        <dbReference type="Proteomes" id="UP000241247"/>
    </source>
</evidence>
<keyword evidence="2" id="KW-1185">Reference proteome</keyword>
<gene>
    <name evidence="1" type="ORF">C7449_11326</name>
</gene>
<reference evidence="1 2" key="1">
    <citation type="submission" date="2018-04" db="EMBL/GenBank/DDBJ databases">
        <title>Genomic Encyclopedia of Type Strains, Phase IV (KMG-IV): sequencing the most valuable type-strain genomes for metagenomic binning, comparative biology and taxonomic classification.</title>
        <authorList>
            <person name="Goeker M."/>
        </authorList>
    </citation>
    <scope>NUCLEOTIDE SEQUENCE [LARGE SCALE GENOMIC DNA]</scope>
    <source>
        <strain evidence="1 2">DSM 7138</strain>
    </source>
</reference>
<comment type="caution">
    <text evidence="1">The sequence shown here is derived from an EMBL/GenBank/DDBJ whole genome shotgun (WGS) entry which is preliminary data.</text>
</comment>
<dbReference type="EMBL" id="PZZZ01000013">
    <property type="protein sequence ID" value="PTM87777.1"/>
    <property type="molecule type" value="Genomic_DNA"/>
</dbReference>
<dbReference type="AlphaFoldDB" id="A0A2T5AM21"/>
<accession>A0A2T5AM21</accession>